<dbReference type="RefSeq" id="WP_213429597.1">
    <property type="nucleotide sequence ID" value="NZ_AP031286.1"/>
</dbReference>
<evidence type="ECO:0000313" key="1">
    <source>
        <dbReference type="EMBL" id="CAH8249622.1"/>
    </source>
</evidence>
<gene>
    <name evidence="1" type="ORF">WJ0W_006807</name>
</gene>
<comment type="caution">
    <text evidence="1">The sequence shown here is derived from an EMBL/GenBank/DDBJ whole genome shotgun (WGS) entry which is preliminary data.</text>
</comment>
<name>A0ABM9GBT7_9BACL</name>
<evidence type="ECO:0000313" key="2">
    <source>
        <dbReference type="Proteomes" id="UP001154322"/>
    </source>
</evidence>
<reference evidence="1" key="1">
    <citation type="submission" date="2022-06" db="EMBL/GenBank/DDBJ databases">
        <authorList>
            <person name="Dietemann V."/>
            <person name="Ory F."/>
            <person name="Dainat B."/>
            <person name="Oberhansli S."/>
        </authorList>
    </citation>
    <scope>NUCLEOTIDE SEQUENCE</scope>
    <source>
        <strain evidence="1">Ena-SAMPLE-TAB-26-04-2022-14:26:32:270-5432</strain>
    </source>
</reference>
<keyword evidence="2" id="KW-1185">Reference proteome</keyword>
<organism evidence="1 2">
    <name type="scientific">Paenibacillus melissococcoides</name>
    <dbReference type="NCBI Taxonomy" id="2912268"/>
    <lineage>
        <taxon>Bacteria</taxon>
        <taxon>Bacillati</taxon>
        <taxon>Bacillota</taxon>
        <taxon>Bacilli</taxon>
        <taxon>Bacillales</taxon>
        <taxon>Paenibacillaceae</taxon>
        <taxon>Paenibacillus</taxon>
    </lineage>
</organism>
<proteinExistence type="predicted"/>
<dbReference type="EMBL" id="CALYLO010000018">
    <property type="protein sequence ID" value="CAH8249622.1"/>
    <property type="molecule type" value="Genomic_DNA"/>
</dbReference>
<protein>
    <submittedName>
        <fullName evidence="1">Uncharacterized protein</fullName>
    </submittedName>
</protein>
<accession>A0ABM9GBT7</accession>
<sequence>MLRRMLLREEGIERHEEIPDGYVESVIRGLSSPRIAAANADMLRLVQHALPNMAPAALPDVPVTLLWGERDRMYSLPEAFRAMGTYSACHTDTSSLSLIRRLRSGC</sequence>
<dbReference type="Proteomes" id="UP001154322">
    <property type="component" value="Unassembled WGS sequence"/>
</dbReference>